<dbReference type="OrthoDB" id="6449227at2"/>
<organism evidence="1 2">
    <name type="scientific">Xenorhabdus cabanillasii JM26</name>
    <dbReference type="NCBI Taxonomy" id="1427517"/>
    <lineage>
        <taxon>Bacteria</taxon>
        <taxon>Pseudomonadati</taxon>
        <taxon>Pseudomonadota</taxon>
        <taxon>Gammaproteobacteria</taxon>
        <taxon>Enterobacterales</taxon>
        <taxon>Morganellaceae</taxon>
        <taxon>Xenorhabdus</taxon>
    </lineage>
</organism>
<proteinExistence type="predicted"/>
<name>W1J568_9GAMM</name>
<gene>
    <name evidence="1" type="ORF">XCR1_2120002</name>
</gene>
<reference evidence="1 2" key="1">
    <citation type="submission" date="2013-11" db="EMBL/GenBank/DDBJ databases">
        <title>Draft genome sequence and annotation of the entomopathogenic bacterium, Xenorhabdus cabanillasi strain JM26.</title>
        <authorList>
            <person name="Gualtieri M."/>
            <person name="Ogier J.C."/>
            <person name="Pages S."/>
            <person name="Givaudan A."/>
            <person name="Gaudriault S."/>
        </authorList>
    </citation>
    <scope>NUCLEOTIDE SEQUENCE [LARGE SCALE GENOMIC DNA]</scope>
    <source>
        <strain evidence="1 2">JM26</strain>
    </source>
</reference>
<evidence type="ECO:0000313" key="2">
    <source>
        <dbReference type="Proteomes" id="UP000019197"/>
    </source>
</evidence>
<sequence length="119" mass="13700">MKVFVLSRRNYSTKHHRENTELVGVFLSRLAALSVVENCWVAFNVTEFDIDIDIKAQQVKGIQYARDLLIASHIRGFINKPESEVRDIATMLDGAAEQLKQEASDRWVFDDFGDQWLRG</sequence>
<evidence type="ECO:0000313" key="1">
    <source>
        <dbReference type="EMBL" id="CDL84986.1"/>
    </source>
</evidence>
<dbReference type="Proteomes" id="UP000019197">
    <property type="component" value="Unassembled WGS sequence"/>
</dbReference>
<comment type="caution">
    <text evidence="1">The sequence shown here is derived from an EMBL/GenBank/DDBJ whole genome shotgun (WGS) entry which is preliminary data.</text>
</comment>
<dbReference type="EMBL" id="CBXE010000127">
    <property type="protein sequence ID" value="CDL84986.1"/>
    <property type="molecule type" value="Genomic_DNA"/>
</dbReference>
<accession>W1J568</accession>
<protein>
    <submittedName>
        <fullName evidence="1">Uncharacterized protein</fullName>
    </submittedName>
</protein>
<dbReference type="RefSeq" id="WP_038263938.1">
    <property type="nucleotide sequence ID" value="NZ_CAWLVK010000127.1"/>
</dbReference>
<dbReference type="AlphaFoldDB" id="W1J568"/>